<dbReference type="SMART" id="SM00304">
    <property type="entry name" value="HAMP"/>
    <property type="match status" value="1"/>
</dbReference>
<dbReference type="Gene3D" id="1.10.287.950">
    <property type="entry name" value="Methyl-accepting chemotaxis protein"/>
    <property type="match status" value="1"/>
</dbReference>
<keyword evidence="2 8" id="KW-0812">Transmembrane</keyword>
<evidence type="ECO:0000256" key="7">
    <source>
        <dbReference type="PROSITE-ProRule" id="PRU00284"/>
    </source>
</evidence>
<keyword evidence="4 8" id="KW-0472">Membrane</keyword>
<evidence type="ECO:0000313" key="11">
    <source>
        <dbReference type="EMBL" id="MFC6672039.1"/>
    </source>
</evidence>
<comment type="caution">
    <text evidence="11">The sequence shown here is derived from an EMBL/GenBank/DDBJ whole genome shotgun (WGS) entry which is preliminary data.</text>
</comment>
<evidence type="ECO:0000256" key="8">
    <source>
        <dbReference type="SAM" id="Phobius"/>
    </source>
</evidence>
<evidence type="ECO:0000313" key="12">
    <source>
        <dbReference type="Proteomes" id="UP001596422"/>
    </source>
</evidence>
<evidence type="ECO:0000256" key="5">
    <source>
        <dbReference type="ARBA" id="ARBA00023224"/>
    </source>
</evidence>
<dbReference type="PROSITE" id="PS50885">
    <property type="entry name" value="HAMP"/>
    <property type="match status" value="1"/>
</dbReference>
<gene>
    <name evidence="11" type="ORF">ACFQDL_19695</name>
</gene>
<accession>A0ABW2A3S8</accession>
<feature type="domain" description="Methyl-accepting transducer" evidence="9">
    <location>
        <begin position="401"/>
        <end position="637"/>
    </location>
</feature>
<dbReference type="Gene3D" id="6.10.340.10">
    <property type="match status" value="1"/>
</dbReference>
<dbReference type="Pfam" id="PF00015">
    <property type="entry name" value="MCPsignal"/>
    <property type="match status" value="1"/>
</dbReference>
<sequence length="675" mass="74210">MRTLLLPGIRLMNRLSYLNKFILISLIFIIPLLVLGALQAREFYEAQQATARKLQGLEVLRRAQALNRDLADYRDLRSLLAVPGLHPTAIRDEMEQRLEGPRQRIASALEHLEARQPESASLQQLQQDWRQLEQQGFYASEADIHAVYDAYHRLVLANRRLIRQLATESTLAQDPDPFNFALLRILLESAPAITSELGQARAYGIRAVVVGSLSSALIDSLDRLYKAMRSTREQFGETLEFIPASAPGLAPLATRALEGFNEALQRLDADIMLGETLDVPWQPYYDAFSHDLDAFDDLLNSGLERVADNLEVRLQAQQRRLTTLLAGLALVLLLSGYCYLGFNLSVRDNIARTLSAARRLAQGDLTVQIDVNARDEMGDLTAEFNRMVEHIHALILEVRETALAVAQRSDTVSVVARDGNKAALEQNRQTEQAAVAINQLATGAQAISDIVLQASAQAQAVDRQARQGHEQVERTLEDIQQLAGNIDNSMQAIDRLAADSHEIAGVLDVIRGIAEQTNLLALNAAIEAARAGDQGRGFAVVADEVRGLAQRTHAATLEIEQMITRLQRGVIETVDFMAISHQRARQTVEASGRVGSSLQEITAAIGTVVGMNTRIAAASDQQAATSQEIDRSILRISTSSQQVVEGSNHTAQDSVAMAALADKLQQRVATFRLKD</sequence>
<dbReference type="SUPFAM" id="SSF58104">
    <property type="entry name" value="Methyl-accepting chemotaxis protein (MCP) signaling domain"/>
    <property type="match status" value="1"/>
</dbReference>
<feature type="transmembrane region" description="Helical" evidence="8">
    <location>
        <begin position="321"/>
        <end position="342"/>
    </location>
</feature>
<evidence type="ECO:0000256" key="2">
    <source>
        <dbReference type="ARBA" id="ARBA00022692"/>
    </source>
</evidence>
<dbReference type="InterPro" id="IPR004089">
    <property type="entry name" value="MCPsignal_dom"/>
</dbReference>
<dbReference type="EMBL" id="JBHSWE010000001">
    <property type="protein sequence ID" value="MFC6672039.1"/>
    <property type="molecule type" value="Genomic_DNA"/>
</dbReference>
<proteinExistence type="inferred from homology"/>
<reference evidence="12" key="1">
    <citation type="journal article" date="2019" name="Int. J. Syst. Evol. Microbiol.">
        <title>The Global Catalogue of Microorganisms (GCM) 10K type strain sequencing project: providing services to taxonomists for standard genome sequencing and annotation.</title>
        <authorList>
            <consortium name="The Broad Institute Genomics Platform"/>
            <consortium name="The Broad Institute Genome Sequencing Center for Infectious Disease"/>
            <person name="Wu L."/>
            <person name="Ma J."/>
        </authorList>
    </citation>
    <scope>NUCLEOTIDE SEQUENCE [LARGE SCALE GENOMIC DNA]</scope>
    <source>
        <strain evidence="12">NBRC 111756</strain>
    </source>
</reference>
<comment type="similarity">
    <text evidence="6">Belongs to the methyl-accepting chemotaxis (MCP) protein family.</text>
</comment>
<feature type="domain" description="HAMP" evidence="10">
    <location>
        <begin position="344"/>
        <end position="396"/>
    </location>
</feature>
<comment type="subcellular location">
    <subcellularLocation>
        <location evidence="1">Membrane</location>
        <topology evidence="1">Multi-pass membrane protein</topology>
    </subcellularLocation>
</comment>
<keyword evidence="5 7" id="KW-0807">Transducer</keyword>
<evidence type="ECO:0000256" key="1">
    <source>
        <dbReference type="ARBA" id="ARBA00004141"/>
    </source>
</evidence>
<keyword evidence="3 8" id="KW-1133">Transmembrane helix</keyword>
<evidence type="ECO:0000259" key="9">
    <source>
        <dbReference type="PROSITE" id="PS50111"/>
    </source>
</evidence>
<dbReference type="CDD" id="cd11386">
    <property type="entry name" value="MCP_signal"/>
    <property type="match status" value="1"/>
</dbReference>
<dbReference type="CDD" id="cd06225">
    <property type="entry name" value="HAMP"/>
    <property type="match status" value="1"/>
</dbReference>
<evidence type="ECO:0000256" key="3">
    <source>
        <dbReference type="ARBA" id="ARBA00022989"/>
    </source>
</evidence>
<feature type="transmembrane region" description="Helical" evidence="8">
    <location>
        <begin position="20"/>
        <end position="38"/>
    </location>
</feature>
<dbReference type="PROSITE" id="PS50111">
    <property type="entry name" value="CHEMOTAXIS_TRANSDUC_2"/>
    <property type="match status" value="1"/>
</dbReference>
<evidence type="ECO:0000259" key="10">
    <source>
        <dbReference type="PROSITE" id="PS50885"/>
    </source>
</evidence>
<dbReference type="InterPro" id="IPR003660">
    <property type="entry name" value="HAMP_dom"/>
</dbReference>
<dbReference type="SMART" id="SM00283">
    <property type="entry name" value="MA"/>
    <property type="match status" value="1"/>
</dbReference>
<dbReference type="RefSeq" id="WP_379910507.1">
    <property type="nucleotide sequence ID" value="NZ_JBHSWE010000001.1"/>
</dbReference>
<name>A0ABW2A3S8_9GAMM</name>
<dbReference type="PANTHER" id="PTHR32089:SF119">
    <property type="entry name" value="METHYL-ACCEPTING CHEMOTAXIS PROTEIN CTPL"/>
    <property type="match status" value="1"/>
</dbReference>
<organism evidence="11 12">
    <name type="scientific">Marinobacterium aestuariivivens</name>
    <dbReference type="NCBI Taxonomy" id="1698799"/>
    <lineage>
        <taxon>Bacteria</taxon>
        <taxon>Pseudomonadati</taxon>
        <taxon>Pseudomonadota</taxon>
        <taxon>Gammaproteobacteria</taxon>
        <taxon>Oceanospirillales</taxon>
        <taxon>Oceanospirillaceae</taxon>
        <taxon>Marinobacterium</taxon>
    </lineage>
</organism>
<protein>
    <submittedName>
        <fullName evidence="11">Methyl-accepting chemotaxis protein</fullName>
    </submittedName>
</protein>
<dbReference type="PANTHER" id="PTHR32089">
    <property type="entry name" value="METHYL-ACCEPTING CHEMOTAXIS PROTEIN MCPB"/>
    <property type="match status" value="1"/>
</dbReference>
<keyword evidence="12" id="KW-1185">Reference proteome</keyword>
<dbReference type="Proteomes" id="UP001596422">
    <property type="component" value="Unassembled WGS sequence"/>
</dbReference>
<evidence type="ECO:0000256" key="4">
    <source>
        <dbReference type="ARBA" id="ARBA00023136"/>
    </source>
</evidence>
<evidence type="ECO:0000256" key="6">
    <source>
        <dbReference type="ARBA" id="ARBA00029447"/>
    </source>
</evidence>
<dbReference type="Pfam" id="PF00672">
    <property type="entry name" value="HAMP"/>
    <property type="match status" value="1"/>
</dbReference>